<feature type="domain" description="PiggyBac transposable element-derived protein" evidence="1">
    <location>
        <begin position="141"/>
        <end position="219"/>
    </location>
</feature>
<keyword evidence="3" id="KW-1185">Reference proteome</keyword>
<dbReference type="PANTHER" id="PTHR46599">
    <property type="entry name" value="PIGGYBAC TRANSPOSABLE ELEMENT-DERIVED PROTEIN 4"/>
    <property type="match status" value="1"/>
</dbReference>
<comment type="caution">
    <text evidence="2">The sequence shown here is derived from an EMBL/GenBank/DDBJ whole genome shotgun (WGS) entry which is preliminary data.</text>
</comment>
<gene>
    <name evidence="2" type="ORF">NQ314_015093</name>
</gene>
<evidence type="ECO:0000259" key="1">
    <source>
        <dbReference type="Pfam" id="PF13843"/>
    </source>
</evidence>
<accession>A0AAV8WZM8</accession>
<dbReference type="EMBL" id="JANEYF010004186">
    <property type="protein sequence ID" value="KAJ8931952.1"/>
    <property type="molecule type" value="Genomic_DNA"/>
</dbReference>
<dbReference type="InterPro" id="IPR029526">
    <property type="entry name" value="PGBD"/>
</dbReference>
<proteinExistence type="predicted"/>
<dbReference type="PANTHER" id="PTHR46599:SF3">
    <property type="entry name" value="PIGGYBAC TRANSPOSABLE ELEMENT-DERIVED PROTEIN 4"/>
    <property type="match status" value="1"/>
</dbReference>
<protein>
    <recommendedName>
        <fullName evidence="1">PiggyBac transposable element-derived protein domain-containing protein</fullName>
    </recommendedName>
</protein>
<organism evidence="2 3">
    <name type="scientific">Rhamnusium bicolor</name>
    <dbReference type="NCBI Taxonomy" id="1586634"/>
    <lineage>
        <taxon>Eukaryota</taxon>
        <taxon>Metazoa</taxon>
        <taxon>Ecdysozoa</taxon>
        <taxon>Arthropoda</taxon>
        <taxon>Hexapoda</taxon>
        <taxon>Insecta</taxon>
        <taxon>Pterygota</taxon>
        <taxon>Neoptera</taxon>
        <taxon>Endopterygota</taxon>
        <taxon>Coleoptera</taxon>
        <taxon>Polyphaga</taxon>
        <taxon>Cucujiformia</taxon>
        <taxon>Chrysomeloidea</taxon>
        <taxon>Cerambycidae</taxon>
        <taxon>Lepturinae</taxon>
        <taxon>Rhagiini</taxon>
        <taxon>Rhamnusium</taxon>
    </lineage>
</organism>
<evidence type="ECO:0000313" key="2">
    <source>
        <dbReference type="EMBL" id="KAJ8931952.1"/>
    </source>
</evidence>
<reference evidence="2" key="1">
    <citation type="journal article" date="2023" name="Insect Mol. Biol.">
        <title>Genome sequencing provides insights into the evolution of gene families encoding plant cell wall-degrading enzymes in longhorned beetles.</title>
        <authorList>
            <person name="Shin N.R."/>
            <person name="Okamura Y."/>
            <person name="Kirsch R."/>
            <person name="Pauchet Y."/>
        </authorList>
    </citation>
    <scope>NUCLEOTIDE SEQUENCE</scope>
    <source>
        <strain evidence="2">RBIC_L_NR</strain>
    </source>
</reference>
<dbReference type="AlphaFoldDB" id="A0AAV8WZM8"/>
<feature type="domain" description="PiggyBac transposable element-derived protein" evidence="1">
    <location>
        <begin position="70"/>
        <end position="132"/>
    </location>
</feature>
<sequence>MRTSHLPKNDPIWGRVVGKYLQEFPFTEQNSGIKPEIYENFYDKTPYDFYELNDDILNLIVVETNCYVSFQAAVVPQEELCIDDTLVPFSACLSVRQYIKNNRHKFGITLFKLYIDKGYTYNLRAYCGTDNTEGPPAKFSPKDVFAKKLKKNEIVATESNTDVVVFKWKDKRNVLVLSTRHNDELVRVRQRGGEVQKPKIISQYNKCKAFIDLSDQMKACSSSLKKGMK</sequence>
<name>A0AAV8WZM8_9CUCU</name>
<dbReference type="Proteomes" id="UP001162156">
    <property type="component" value="Unassembled WGS sequence"/>
</dbReference>
<evidence type="ECO:0000313" key="3">
    <source>
        <dbReference type="Proteomes" id="UP001162156"/>
    </source>
</evidence>
<dbReference type="Pfam" id="PF13843">
    <property type="entry name" value="DDE_Tnp_1_7"/>
    <property type="match status" value="2"/>
</dbReference>